<evidence type="ECO:0000259" key="1">
    <source>
        <dbReference type="PROSITE" id="PS51831"/>
    </source>
</evidence>
<evidence type="ECO:0000313" key="3">
    <source>
        <dbReference type="Proteomes" id="UP000366945"/>
    </source>
</evidence>
<sequence>MSLPDLFAPYSATIAEVLTHYDGGHATDDGAHDVSHLSRVWCLAKEIAASVPGVDEEALAVATLLHDCVSVEKNSPDRARASTLAANVARDLLTRMEWPEARIEVVAHAIAAHSFSAGITPMTDEAKILRDADRLDALGALGIARVFYVAGRLGSRLYDPADPFAQHRELDDATYAIDHFERKLLHLTDGLSTPTGQRIGRERTDVMRRFLAQVRRELGLH</sequence>
<dbReference type="SUPFAM" id="SSF109604">
    <property type="entry name" value="HD-domain/PDEase-like"/>
    <property type="match status" value="1"/>
</dbReference>
<dbReference type="Proteomes" id="UP000366945">
    <property type="component" value="Unassembled WGS sequence"/>
</dbReference>
<reference evidence="2 3" key="1">
    <citation type="submission" date="2019-08" db="EMBL/GenBank/DDBJ databases">
        <authorList>
            <person name="Peeters C."/>
        </authorList>
    </citation>
    <scope>NUCLEOTIDE SEQUENCE [LARGE SCALE GENOMIC DNA]</scope>
    <source>
        <strain evidence="2 3">LMG 31114</strain>
    </source>
</reference>
<dbReference type="OrthoDB" id="9797344at2"/>
<dbReference type="CDD" id="cd00077">
    <property type="entry name" value="HDc"/>
    <property type="match status" value="1"/>
</dbReference>
<dbReference type="SMART" id="SM00471">
    <property type="entry name" value="HDc"/>
    <property type="match status" value="1"/>
</dbReference>
<dbReference type="AlphaFoldDB" id="A0A5E4Z4I4"/>
<dbReference type="InterPro" id="IPR006674">
    <property type="entry name" value="HD_domain"/>
</dbReference>
<dbReference type="Pfam" id="PF01966">
    <property type="entry name" value="HD"/>
    <property type="match status" value="1"/>
</dbReference>
<dbReference type="EMBL" id="CABPSK010000007">
    <property type="protein sequence ID" value="VVE56084.1"/>
    <property type="molecule type" value="Genomic_DNA"/>
</dbReference>
<gene>
    <name evidence="2" type="ORF">PPN31114_05058</name>
</gene>
<dbReference type="PANTHER" id="PTHR33594:SF1">
    <property type="entry name" value="HD_PDEASE DOMAIN-CONTAINING PROTEIN"/>
    <property type="match status" value="1"/>
</dbReference>
<accession>A0A5E4Z4I4</accession>
<feature type="domain" description="HD" evidence="1">
    <location>
        <begin position="33"/>
        <end position="138"/>
    </location>
</feature>
<dbReference type="PANTHER" id="PTHR33594">
    <property type="entry name" value="SUPERFAMILY HYDROLASE, PUTATIVE (AFU_ORTHOLOGUE AFUA_1G03035)-RELATED"/>
    <property type="match status" value="1"/>
</dbReference>
<name>A0A5E4Z4I4_9BURK</name>
<organism evidence="2 3">
    <name type="scientific">Pandoraea pneumonica</name>
    <dbReference type="NCBI Taxonomy" id="2508299"/>
    <lineage>
        <taxon>Bacteria</taxon>
        <taxon>Pseudomonadati</taxon>
        <taxon>Pseudomonadota</taxon>
        <taxon>Betaproteobacteria</taxon>
        <taxon>Burkholderiales</taxon>
        <taxon>Burkholderiaceae</taxon>
        <taxon>Pandoraea</taxon>
    </lineage>
</organism>
<dbReference type="GO" id="GO:0016787">
    <property type="term" value="F:hydrolase activity"/>
    <property type="evidence" value="ECO:0007669"/>
    <property type="project" value="UniProtKB-KW"/>
</dbReference>
<dbReference type="PROSITE" id="PS51831">
    <property type="entry name" value="HD"/>
    <property type="match status" value="1"/>
</dbReference>
<keyword evidence="2" id="KW-0378">Hydrolase</keyword>
<dbReference type="Gene3D" id="1.10.3210.50">
    <property type="match status" value="1"/>
</dbReference>
<dbReference type="RefSeq" id="WP_150682247.1">
    <property type="nucleotide sequence ID" value="NZ_CABPSK010000007.1"/>
</dbReference>
<keyword evidence="3" id="KW-1185">Reference proteome</keyword>
<evidence type="ECO:0000313" key="2">
    <source>
        <dbReference type="EMBL" id="VVE56084.1"/>
    </source>
</evidence>
<dbReference type="GeneID" id="300407035"/>
<dbReference type="InterPro" id="IPR003607">
    <property type="entry name" value="HD/PDEase_dom"/>
</dbReference>
<protein>
    <submittedName>
        <fullName evidence="2">Phosphohydrolase</fullName>
    </submittedName>
</protein>
<proteinExistence type="predicted"/>